<dbReference type="AlphaFoldDB" id="A0AAV6KL85"/>
<dbReference type="Proteomes" id="UP000823749">
    <property type="component" value="Chromosome 4"/>
</dbReference>
<evidence type="ECO:0000313" key="2">
    <source>
        <dbReference type="EMBL" id="KAG5553069.1"/>
    </source>
</evidence>
<feature type="region of interest" description="Disordered" evidence="1">
    <location>
        <begin position="253"/>
        <end position="333"/>
    </location>
</feature>
<keyword evidence="3" id="KW-1185">Reference proteome</keyword>
<comment type="caution">
    <text evidence="2">The sequence shown here is derived from an EMBL/GenBank/DDBJ whole genome shotgun (WGS) entry which is preliminary data.</text>
</comment>
<accession>A0AAV6KL85</accession>
<protein>
    <submittedName>
        <fullName evidence="2">Uncharacterized protein</fullName>
    </submittedName>
</protein>
<name>A0AAV6KL85_9ERIC</name>
<feature type="compositionally biased region" description="Low complexity" evidence="1">
    <location>
        <begin position="318"/>
        <end position="333"/>
    </location>
</feature>
<gene>
    <name evidence="2" type="ORF">RHGRI_011059</name>
</gene>
<reference evidence="2" key="1">
    <citation type="submission" date="2020-08" db="EMBL/GenBank/DDBJ databases">
        <title>Plant Genome Project.</title>
        <authorList>
            <person name="Zhang R.-G."/>
        </authorList>
    </citation>
    <scope>NUCLEOTIDE SEQUENCE</scope>
    <source>
        <strain evidence="2">WSP0</strain>
        <tissue evidence="2">Leaf</tissue>
    </source>
</reference>
<proteinExistence type="predicted"/>
<evidence type="ECO:0000313" key="3">
    <source>
        <dbReference type="Proteomes" id="UP000823749"/>
    </source>
</evidence>
<evidence type="ECO:0000256" key="1">
    <source>
        <dbReference type="SAM" id="MobiDB-lite"/>
    </source>
</evidence>
<feature type="compositionally biased region" description="Basic and acidic residues" evidence="1">
    <location>
        <begin position="281"/>
        <end position="305"/>
    </location>
</feature>
<organism evidence="2 3">
    <name type="scientific">Rhododendron griersonianum</name>
    <dbReference type="NCBI Taxonomy" id="479676"/>
    <lineage>
        <taxon>Eukaryota</taxon>
        <taxon>Viridiplantae</taxon>
        <taxon>Streptophyta</taxon>
        <taxon>Embryophyta</taxon>
        <taxon>Tracheophyta</taxon>
        <taxon>Spermatophyta</taxon>
        <taxon>Magnoliopsida</taxon>
        <taxon>eudicotyledons</taxon>
        <taxon>Gunneridae</taxon>
        <taxon>Pentapetalae</taxon>
        <taxon>asterids</taxon>
        <taxon>Ericales</taxon>
        <taxon>Ericaceae</taxon>
        <taxon>Ericoideae</taxon>
        <taxon>Rhodoreae</taxon>
        <taxon>Rhododendron</taxon>
    </lineage>
</organism>
<dbReference type="EMBL" id="JACTNZ010000004">
    <property type="protein sequence ID" value="KAG5553069.1"/>
    <property type="molecule type" value="Genomic_DNA"/>
</dbReference>
<sequence length="424" mass="47403">MSVQEVPIAPTLEQVSTNHIAGRIVRERSYSSSSSSSPKFLVGVDEDNAANNNWDQYASSHSTSLTSNWEVKHVNPPTDRDLSGNLFNAFFIPNSQSPETPILGPAFYELPLAFTVHYPVFEECKILRDNDDLDWVNWDFTISPSTTLQFTQWWHNSMTVYNGTSLAKAFLQYINAIPSTTKNIASEGSETFSNDGFGDIEPSDGEKEVEQPMLVAAIPLQVVPPPNTFRRKKHTRTLVSIFEEPSKTLSFPKRRKALITDSDEDTVSYPGTGRVTRSRQAIKEQERAKEEEKEKQEAELDDHAKLSNFARKRPSHRSLSTQTSDVSSSHQSLSHEVPIAEPIIEENPNTMVDLNQVRNQENSSEPLHLEVSNVGNPVDSLPTVPETPLSEYLETPISWEIDKSVHAPTEVSPSLVDTSIPETV</sequence>